<evidence type="ECO:0000256" key="8">
    <source>
        <dbReference type="ARBA" id="ARBA00044757"/>
    </source>
</evidence>
<feature type="compositionally biased region" description="Basic and acidic residues" evidence="9">
    <location>
        <begin position="644"/>
        <end position="653"/>
    </location>
</feature>
<dbReference type="Proteomes" id="UP000007801">
    <property type="component" value="Unassembled WGS sequence"/>
</dbReference>
<dbReference type="Pfam" id="PF16508">
    <property type="entry name" value="NIBRIN_BRCT_II"/>
    <property type="match status" value="1"/>
</dbReference>
<dbReference type="InterPro" id="IPR043014">
    <property type="entry name" value="Nibrin_BRCT2_sf"/>
</dbReference>
<dbReference type="GO" id="GO:0008630">
    <property type="term" value="P:intrinsic apoptotic signaling pathway in response to DNA damage"/>
    <property type="evidence" value="ECO:0007669"/>
    <property type="project" value="EnsemblMetazoa"/>
</dbReference>
<dbReference type="HOGENOM" id="CLU_371846_0_0_1"/>
<dbReference type="Pfam" id="PF00533">
    <property type="entry name" value="BRCT"/>
    <property type="match status" value="1"/>
</dbReference>
<reference evidence="11 12" key="1">
    <citation type="journal article" date="2007" name="Nature">
        <title>Evolution of genes and genomes on the Drosophila phylogeny.</title>
        <authorList>
            <consortium name="Drosophila 12 Genomes Consortium"/>
            <person name="Clark A.G."/>
            <person name="Eisen M.B."/>
            <person name="Smith D.R."/>
            <person name="Bergman C.M."/>
            <person name="Oliver B."/>
            <person name="Markow T.A."/>
            <person name="Kaufman T.C."/>
            <person name="Kellis M."/>
            <person name="Gelbart W."/>
            <person name="Iyer V.N."/>
            <person name="Pollard D.A."/>
            <person name="Sackton T.B."/>
            <person name="Larracuente A.M."/>
            <person name="Singh N.D."/>
            <person name="Abad J.P."/>
            <person name="Abt D.N."/>
            <person name="Adryan B."/>
            <person name="Aguade M."/>
            <person name="Akashi H."/>
            <person name="Anderson W.W."/>
            <person name="Aquadro C.F."/>
            <person name="Ardell D.H."/>
            <person name="Arguello R."/>
            <person name="Artieri C.G."/>
            <person name="Barbash D.A."/>
            <person name="Barker D."/>
            <person name="Barsanti P."/>
            <person name="Batterham P."/>
            <person name="Batzoglou S."/>
            <person name="Begun D."/>
            <person name="Bhutkar A."/>
            <person name="Blanco E."/>
            <person name="Bosak S.A."/>
            <person name="Bradley R.K."/>
            <person name="Brand A.D."/>
            <person name="Brent M.R."/>
            <person name="Brooks A.N."/>
            <person name="Brown R.H."/>
            <person name="Butlin R.K."/>
            <person name="Caggese C."/>
            <person name="Calvi B.R."/>
            <person name="Bernardo de Carvalho A."/>
            <person name="Caspi A."/>
            <person name="Castrezana S."/>
            <person name="Celniker S.E."/>
            <person name="Chang J.L."/>
            <person name="Chapple C."/>
            <person name="Chatterji S."/>
            <person name="Chinwalla A."/>
            <person name="Civetta A."/>
            <person name="Clifton S.W."/>
            <person name="Comeron J.M."/>
            <person name="Costello J.C."/>
            <person name="Coyne J.A."/>
            <person name="Daub J."/>
            <person name="David R.G."/>
            <person name="Delcher A.L."/>
            <person name="Delehaunty K."/>
            <person name="Do C.B."/>
            <person name="Ebling H."/>
            <person name="Edwards K."/>
            <person name="Eickbush T."/>
            <person name="Evans J.D."/>
            <person name="Filipski A."/>
            <person name="Findeiss S."/>
            <person name="Freyhult E."/>
            <person name="Fulton L."/>
            <person name="Fulton R."/>
            <person name="Garcia A.C."/>
            <person name="Gardiner A."/>
            <person name="Garfield D.A."/>
            <person name="Garvin B.E."/>
            <person name="Gibson G."/>
            <person name="Gilbert D."/>
            <person name="Gnerre S."/>
            <person name="Godfrey J."/>
            <person name="Good R."/>
            <person name="Gotea V."/>
            <person name="Gravely B."/>
            <person name="Greenberg A.J."/>
            <person name="Griffiths-Jones S."/>
            <person name="Gross S."/>
            <person name="Guigo R."/>
            <person name="Gustafson E.A."/>
            <person name="Haerty W."/>
            <person name="Hahn M.W."/>
            <person name="Halligan D.L."/>
            <person name="Halpern A.L."/>
            <person name="Halter G.M."/>
            <person name="Han M.V."/>
            <person name="Heger A."/>
            <person name="Hillier L."/>
            <person name="Hinrichs A.S."/>
            <person name="Holmes I."/>
            <person name="Hoskins R.A."/>
            <person name="Hubisz M.J."/>
            <person name="Hultmark D."/>
            <person name="Huntley M.A."/>
            <person name="Jaffe D.B."/>
            <person name="Jagadeeshan S."/>
            <person name="Jeck W.R."/>
            <person name="Johnson J."/>
            <person name="Jones C.D."/>
            <person name="Jordan W.C."/>
            <person name="Karpen G.H."/>
            <person name="Kataoka E."/>
            <person name="Keightley P.D."/>
            <person name="Kheradpour P."/>
            <person name="Kirkness E.F."/>
            <person name="Koerich L.B."/>
            <person name="Kristiansen K."/>
            <person name="Kudrna D."/>
            <person name="Kulathinal R.J."/>
            <person name="Kumar S."/>
            <person name="Kwok R."/>
            <person name="Lander E."/>
            <person name="Langley C.H."/>
            <person name="Lapoint R."/>
            <person name="Lazzaro B.P."/>
            <person name="Lee S.J."/>
            <person name="Levesque L."/>
            <person name="Li R."/>
            <person name="Lin C.F."/>
            <person name="Lin M.F."/>
            <person name="Lindblad-Toh K."/>
            <person name="Llopart A."/>
            <person name="Long M."/>
            <person name="Low L."/>
            <person name="Lozovsky E."/>
            <person name="Lu J."/>
            <person name="Luo M."/>
            <person name="Machado C.A."/>
            <person name="Makalowski W."/>
            <person name="Marzo M."/>
            <person name="Matsuda M."/>
            <person name="Matzkin L."/>
            <person name="McAllister B."/>
            <person name="McBride C.S."/>
            <person name="McKernan B."/>
            <person name="McKernan K."/>
            <person name="Mendez-Lago M."/>
            <person name="Minx P."/>
            <person name="Mollenhauer M.U."/>
            <person name="Montooth K."/>
            <person name="Mount S.M."/>
            <person name="Mu X."/>
            <person name="Myers E."/>
            <person name="Negre B."/>
            <person name="Newfeld S."/>
            <person name="Nielsen R."/>
            <person name="Noor M.A."/>
            <person name="O'Grady P."/>
            <person name="Pachter L."/>
            <person name="Papaceit M."/>
            <person name="Parisi M.J."/>
            <person name="Parisi M."/>
            <person name="Parts L."/>
            <person name="Pedersen J.S."/>
            <person name="Pesole G."/>
            <person name="Phillippy A.M."/>
            <person name="Ponting C.P."/>
            <person name="Pop M."/>
            <person name="Porcelli D."/>
            <person name="Powell J.R."/>
            <person name="Prohaska S."/>
            <person name="Pruitt K."/>
            <person name="Puig M."/>
            <person name="Quesneville H."/>
            <person name="Ram K.R."/>
            <person name="Rand D."/>
            <person name="Rasmussen M.D."/>
            <person name="Reed L.K."/>
            <person name="Reenan R."/>
            <person name="Reily A."/>
            <person name="Remington K.A."/>
            <person name="Rieger T.T."/>
            <person name="Ritchie M.G."/>
            <person name="Robin C."/>
            <person name="Rogers Y.H."/>
            <person name="Rohde C."/>
            <person name="Rozas J."/>
            <person name="Rubenfield M.J."/>
            <person name="Ruiz A."/>
            <person name="Russo S."/>
            <person name="Salzberg S.L."/>
            <person name="Sanchez-Gracia A."/>
            <person name="Saranga D.J."/>
            <person name="Sato H."/>
            <person name="Schaeffer S.W."/>
            <person name="Schatz M.C."/>
            <person name="Schlenke T."/>
            <person name="Schwartz R."/>
            <person name="Segarra C."/>
            <person name="Singh R.S."/>
            <person name="Sirot L."/>
            <person name="Sirota M."/>
            <person name="Sisneros N.B."/>
            <person name="Smith C.D."/>
            <person name="Smith T.F."/>
            <person name="Spieth J."/>
            <person name="Stage D.E."/>
            <person name="Stark A."/>
            <person name="Stephan W."/>
            <person name="Strausberg R.L."/>
            <person name="Strempel S."/>
            <person name="Sturgill D."/>
            <person name="Sutton G."/>
            <person name="Sutton G.G."/>
            <person name="Tao W."/>
            <person name="Teichmann S."/>
            <person name="Tobari Y.N."/>
            <person name="Tomimura Y."/>
            <person name="Tsolas J.M."/>
            <person name="Valente V.L."/>
            <person name="Venter E."/>
            <person name="Venter J.C."/>
            <person name="Vicario S."/>
            <person name="Vieira F.G."/>
            <person name="Vilella A.J."/>
            <person name="Villasante A."/>
            <person name="Walenz B."/>
            <person name="Wang J."/>
            <person name="Wasserman M."/>
            <person name="Watts T."/>
            <person name="Wilson D."/>
            <person name="Wilson R.K."/>
            <person name="Wing R.A."/>
            <person name="Wolfner M.F."/>
            <person name="Wong A."/>
            <person name="Wong G.K."/>
            <person name="Wu C.I."/>
            <person name="Wu G."/>
            <person name="Yamamoto D."/>
            <person name="Yang H.P."/>
            <person name="Yang S.P."/>
            <person name="Yorke J.A."/>
            <person name="Yoshida K."/>
            <person name="Zdobnov E."/>
            <person name="Zhang P."/>
            <person name="Zhang Y."/>
            <person name="Zimin A.V."/>
            <person name="Baldwin J."/>
            <person name="Abdouelleil A."/>
            <person name="Abdulkadir J."/>
            <person name="Abebe A."/>
            <person name="Abera B."/>
            <person name="Abreu J."/>
            <person name="Acer S.C."/>
            <person name="Aftuck L."/>
            <person name="Alexander A."/>
            <person name="An P."/>
            <person name="Anderson E."/>
            <person name="Anderson S."/>
            <person name="Arachi H."/>
            <person name="Azer M."/>
            <person name="Bachantsang P."/>
            <person name="Barry A."/>
            <person name="Bayul T."/>
            <person name="Berlin A."/>
            <person name="Bessette D."/>
            <person name="Bloom T."/>
            <person name="Blye J."/>
            <person name="Boguslavskiy L."/>
            <person name="Bonnet C."/>
            <person name="Boukhgalter B."/>
            <person name="Bourzgui I."/>
            <person name="Brown A."/>
            <person name="Cahill P."/>
            <person name="Channer S."/>
            <person name="Cheshatsang Y."/>
            <person name="Chuda L."/>
            <person name="Citroen M."/>
            <person name="Collymore A."/>
            <person name="Cooke P."/>
            <person name="Costello M."/>
            <person name="D'Aco K."/>
            <person name="Daza R."/>
            <person name="De Haan G."/>
            <person name="DeGray S."/>
            <person name="DeMaso C."/>
            <person name="Dhargay N."/>
            <person name="Dooley K."/>
            <person name="Dooley E."/>
            <person name="Doricent M."/>
            <person name="Dorje P."/>
            <person name="Dorjee K."/>
            <person name="Dupes A."/>
            <person name="Elong R."/>
            <person name="Falk J."/>
            <person name="Farina A."/>
            <person name="Faro S."/>
            <person name="Ferguson D."/>
            <person name="Fisher S."/>
            <person name="Foley C.D."/>
            <person name="Franke A."/>
            <person name="Friedrich D."/>
            <person name="Gadbois L."/>
            <person name="Gearin G."/>
            <person name="Gearin C.R."/>
            <person name="Giannoukos G."/>
            <person name="Goode T."/>
            <person name="Graham J."/>
            <person name="Grandbois E."/>
            <person name="Grewal S."/>
            <person name="Gyaltsen K."/>
            <person name="Hafez N."/>
            <person name="Hagos B."/>
            <person name="Hall J."/>
            <person name="Henson C."/>
            <person name="Hollinger A."/>
            <person name="Honan T."/>
            <person name="Huard M.D."/>
            <person name="Hughes L."/>
            <person name="Hurhula B."/>
            <person name="Husby M.E."/>
            <person name="Kamat A."/>
            <person name="Kanga B."/>
            <person name="Kashin S."/>
            <person name="Khazanovich D."/>
            <person name="Kisner P."/>
            <person name="Lance K."/>
            <person name="Lara M."/>
            <person name="Lee W."/>
            <person name="Lennon N."/>
            <person name="Letendre F."/>
            <person name="LeVine R."/>
            <person name="Lipovsky A."/>
            <person name="Liu X."/>
            <person name="Liu J."/>
            <person name="Liu S."/>
            <person name="Lokyitsang T."/>
            <person name="Lokyitsang Y."/>
            <person name="Lubonja R."/>
            <person name="Lui A."/>
            <person name="MacDonald P."/>
            <person name="Magnisalis V."/>
            <person name="Maru K."/>
            <person name="Matthews C."/>
            <person name="McCusker W."/>
            <person name="McDonough S."/>
            <person name="Mehta T."/>
            <person name="Meldrim J."/>
            <person name="Meneus L."/>
            <person name="Mihai O."/>
            <person name="Mihalev A."/>
            <person name="Mihova T."/>
            <person name="Mittelman R."/>
            <person name="Mlenga V."/>
            <person name="Montmayeur A."/>
            <person name="Mulrain L."/>
            <person name="Navidi A."/>
            <person name="Naylor J."/>
            <person name="Negash T."/>
            <person name="Nguyen T."/>
            <person name="Nguyen N."/>
            <person name="Nicol R."/>
            <person name="Norbu C."/>
            <person name="Norbu N."/>
            <person name="Novod N."/>
            <person name="O'Neill B."/>
            <person name="Osman S."/>
            <person name="Markiewicz E."/>
            <person name="Oyono O.L."/>
            <person name="Patti C."/>
            <person name="Phunkhang P."/>
            <person name="Pierre F."/>
            <person name="Priest M."/>
            <person name="Raghuraman S."/>
            <person name="Rege F."/>
            <person name="Reyes R."/>
            <person name="Rise C."/>
            <person name="Rogov P."/>
            <person name="Ross K."/>
            <person name="Ryan E."/>
            <person name="Settipalli S."/>
            <person name="Shea T."/>
            <person name="Sherpa N."/>
            <person name="Shi L."/>
            <person name="Shih D."/>
            <person name="Sparrow T."/>
            <person name="Spaulding J."/>
            <person name="Stalker J."/>
            <person name="Stange-Thomann N."/>
            <person name="Stavropoulos S."/>
            <person name="Stone C."/>
            <person name="Strader C."/>
            <person name="Tesfaye S."/>
            <person name="Thomson T."/>
            <person name="Thoulutsang Y."/>
            <person name="Thoulutsang D."/>
            <person name="Topham K."/>
            <person name="Topping I."/>
            <person name="Tsamla T."/>
            <person name="Vassiliev H."/>
            <person name="Vo A."/>
            <person name="Wangchuk T."/>
            <person name="Wangdi T."/>
            <person name="Weiand M."/>
            <person name="Wilkinson J."/>
            <person name="Wilson A."/>
            <person name="Yadav S."/>
            <person name="Young G."/>
            <person name="Yu Q."/>
            <person name="Zembek L."/>
            <person name="Zhong D."/>
            <person name="Zimmer A."/>
            <person name="Zwirko Z."/>
            <person name="Jaffe D.B."/>
            <person name="Alvarez P."/>
            <person name="Brockman W."/>
            <person name="Butler J."/>
            <person name="Chin C."/>
            <person name="Gnerre S."/>
            <person name="Grabherr M."/>
            <person name="Kleber M."/>
            <person name="Mauceli E."/>
            <person name="MacCallum I."/>
        </authorList>
    </citation>
    <scope>NUCLEOTIDE SEQUENCE [LARGE SCALE GENOMIC DNA]</scope>
    <source>
        <strain evidence="12">Tucson 14024-0371.13</strain>
    </source>
</reference>
<feature type="compositionally biased region" description="Polar residues" evidence="9">
    <location>
        <begin position="493"/>
        <end position="506"/>
    </location>
</feature>
<evidence type="ECO:0000313" key="11">
    <source>
        <dbReference type="EMBL" id="EDV39090.2"/>
    </source>
</evidence>
<dbReference type="PROSITE" id="PS50006">
    <property type="entry name" value="FHA_DOMAIN"/>
    <property type="match status" value="1"/>
</dbReference>
<dbReference type="InterPro" id="IPR001357">
    <property type="entry name" value="BRCT_dom"/>
</dbReference>
<dbReference type="CDD" id="cd22667">
    <property type="entry name" value="FHA_NBN"/>
    <property type="match status" value="1"/>
</dbReference>
<dbReference type="STRING" id="7217.B3MA76"/>
<dbReference type="GO" id="GO:0030870">
    <property type="term" value="C:Mre11 complex"/>
    <property type="evidence" value="ECO:0007669"/>
    <property type="project" value="EnsemblMetazoa"/>
</dbReference>
<evidence type="ECO:0000256" key="7">
    <source>
        <dbReference type="ARBA" id="ARBA00023306"/>
    </source>
</evidence>
<keyword evidence="6" id="KW-0539">Nucleus</keyword>
<dbReference type="eggNOG" id="ENOG502QQ7Y">
    <property type="taxonomic scope" value="Eukaryota"/>
</dbReference>
<feature type="compositionally biased region" description="Basic residues" evidence="9">
    <location>
        <begin position="454"/>
        <end position="465"/>
    </location>
</feature>
<accession>B3MA76</accession>
<dbReference type="InParanoid" id="B3MA76"/>
<dbReference type="SUPFAM" id="SSF52113">
    <property type="entry name" value="BRCT domain"/>
    <property type="match status" value="1"/>
</dbReference>
<evidence type="ECO:0000256" key="1">
    <source>
        <dbReference type="ARBA" id="ARBA00004123"/>
    </source>
</evidence>
<dbReference type="InterPro" id="IPR032429">
    <property type="entry name" value="Nibrin_BRCT2"/>
</dbReference>
<dbReference type="KEGG" id="dan:6507756"/>
<feature type="compositionally biased region" description="Basic and acidic residues" evidence="9">
    <location>
        <begin position="385"/>
        <end position="394"/>
    </location>
</feature>
<dbReference type="GeneID" id="6507756"/>
<feature type="compositionally biased region" description="Polar residues" evidence="9">
    <location>
        <begin position="524"/>
        <end position="547"/>
    </location>
</feature>
<dbReference type="Pfam" id="PF00498">
    <property type="entry name" value="FHA"/>
    <property type="match status" value="1"/>
</dbReference>
<keyword evidence="4" id="KW-0227">DNA damage</keyword>
<evidence type="ECO:0000259" key="10">
    <source>
        <dbReference type="PROSITE" id="PS50006"/>
    </source>
</evidence>
<organism evidence="11 12">
    <name type="scientific">Drosophila ananassae</name>
    <name type="common">Fruit fly</name>
    <dbReference type="NCBI Taxonomy" id="7217"/>
    <lineage>
        <taxon>Eukaryota</taxon>
        <taxon>Metazoa</taxon>
        <taxon>Ecdysozoa</taxon>
        <taxon>Arthropoda</taxon>
        <taxon>Hexapoda</taxon>
        <taxon>Insecta</taxon>
        <taxon>Pterygota</taxon>
        <taxon>Neoptera</taxon>
        <taxon>Endopterygota</taxon>
        <taxon>Diptera</taxon>
        <taxon>Brachycera</taxon>
        <taxon>Muscomorpha</taxon>
        <taxon>Ephydroidea</taxon>
        <taxon>Drosophilidae</taxon>
        <taxon>Drosophila</taxon>
        <taxon>Sophophora</taxon>
    </lineage>
</organism>
<keyword evidence="7" id="KW-0131">Cell cycle</keyword>
<sequence length="829" mass="92618">MFVLTKDNEKFVLLPNKSVYTVGRQYTDLIIKEDLSVSRTHVKFHLSGEGDATLNIEDQGSRYGTYIFSGNTNEAKKVAPKKLVPIPVGVRVRFGGTTSIWKVTQLKIATTTSSLGPDEVQELTKLLTPLGGAVTSAWTEECSHLTMNGASVTVKLLHAMLENKPIVTVGYWRNMLQAAQRIHVKEGWPQPEDYQPPNLDVRWRPERTRLFAGKTFIFMHRKHIETYGSVVQKAGAACKDLNNGVRKTFLTRKNVIVVQYVPSTQSQSTESVNFVIETLEQAGLRIIQEYEIGMALIHCSIAEFCNPLHKLANDSMPTTESMTSSLAFNSSILAPNTERSERQSIPTFTSELVVPESVAYELDESEAQSEKRLKAKRCHATISKSSDEEVEKLIKRARSITQEEPKIQNKDPVMIDSSDEEPAKPPLPAPKRTSTKVNRPVYVDSSDEEDFPAPKKRNLTNKKRPVNVDVSDEEDSHAPEKGKEVEKKRETPTRSSSRLKTNTEAVNVTKKLPEKTAAVLEMKNITNEPSQNTKAKSKSKTVLTVASDQDDDELFTFSKSSEEPTQSTNLGKLVSKPNTRSRISVVNFLEKSQTQGTQPTSSQSHLQSQTQPRKRLRLEPLNESDSDDGENLFNFAGSKKKKKNQEAEAKNDSNDGSFNFSLVNEVNQDSVLTEPFPSKIENKTVSKYVVPQRKEAPRKVDVSGWLSGSRLHQTIKTEANASMDGGENLEVKLEKSIKDDPDEDENDTTANLKWEISMKDSIQVKMCSLNISNHSQEEVDGTLQHSESKYANHKNFKKFVKASNVQSRGPVQIAPLKRLQLADGIVTCV</sequence>
<dbReference type="GO" id="GO:0007095">
    <property type="term" value="P:mitotic G2 DNA damage checkpoint signaling"/>
    <property type="evidence" value="ECO:0007669"/>
    <property type="project" value="EnsemblMetazoa"/>
</dbReference>
<evidence type="ECO:0000256" key="6">
    <source>
        <dbReference type="ARBA" id="ARBA00023242"/>
    </source>
</evidence>
<evidence type="ECO:0000256" key="3">
    <source>
        <dbReference type="ARBA" id="ARBA00022454"/>
    </source>
</evidence>
<dbReference type="Gene3D" id="3.40.50.10190">
    <property type="entry name" value="BRCT domain"/>
    <property type="match status" value="1"/>
</dbReference>
<proteinExistence type="inferred from homology"/>
<comment type="similarity">
    <text evidence="8">Belongs to the Nibrin family.</text>
</comment>
<dbReference type="InterPro" id="IPR040227">
    <property type="entry name" value="Nibrin-rel"/>
</dbReference>
<dbReference type="GO" id="GO:0003684">
    <property type="term" value="F:damaged DNA binding"/>
    <property type="evidence" value="ECO:0007669"/>
    <property type="project" value="TreeGrafter"/>
</dbReference>
<dbReference type="CDD" id="cd17741">
    <property type="entry name" value="BRCT_nibrin"/>
    <property type="match status" value="1"/>
</dbReference>
<dbReference type="InterPro" id="IPR036420">
    <property type="entry name" value="BRCT_dom_sf"/>
</dbReference>
<feature type="compositionally biased region" description="Polar residues" evidence="9">
    <location>
        <begin position="557"/>
        <end position="584"/>
    </location>
</feature>
<dbReference type="PANTHER" id="PTHR12162">
    <property type="entry name" value="NIBRIN-RELATED"/>
    <property type="match status" value="1"/>
</dbReference>
<dbReference type="GO" id="GO:0045003">
    <property type="term" value="P:double-strand break repair via synthesis-dependent strand annealing"/>
    <property type="evidence" value="ECO:0007669"/>
    <property type="project" value="EnsemblMetazoa"/>
</dbReference>
<comment type="subcellular location">
    <subcellularLocation>
        <location evidence="2">Chromosome</location>
    </subcellularLocation>
    <subcellularLocation>
        <location evidence="1">Nucleus</location>
    </subcellularLocation>
</comment>
<keyword evidence="5" id="KW-0234">DNA repair</keyword>
<dbReference type="SUPFAM" id="SSF49879">
    <property type="entry name" value="SMAD/FHA domain"/>
    <property type="match status" value="1"/>
</dbReference>
<gene>
    <name evidence="11" type="primary">Dana\GF25130</name>
    <name evidence="11" type="synonym">dana_GLEANR_9808</name>
    <name evidence="11" type="ORF">GF25130</name>
</gene>
<dbReference type="AlphaFoldDB" id="B3MA76"/>
<evidence type="ECO:0000256" key="4">
    <source>
        <dbReference type="ARBA" id="ARBA00022763"/>
    </source>
</evidence>
<dbReference type="Gene3D" id="3.40.50.10980">
    <property type="entry name" value="Nibrin, BRCT2 domain"/>
    <property type="match status" value="1"/>
</dbReference>
<evidence type="ECO:0000256" key="9">
    <source>
        <dbReference type="SAM" id="MobiDB-lite"/>
    </source>
</evidence>
<dbReference type="PANTHER" id="PTHR12162:SF0">
    <property type="entry name" value="NIBRIN"/>
    <property type="match status" value="1"/>
</dbReference>
<dbReference type="Gene3D" id="2.60.200.20">
    <property type="match status" value="1"/>
</dbReference>
<dbReference type="GO" id="GO:0005694">
    <property type="term" value="C:chromosome"/>
    <property type="evidence" value="ECO:0007669"/>
    <property type="project" value="UniProtKB-SubCell"/>
</dbReference>
<evidence type="ECO:0000313" key="12">
    <source>
        <dbReference type="Proteomes" id="UP000007801"/>
    </source>
</evidence>
<feature type="region of interest" description="Disordered" evidence="9">
    <location>
        <begin position="369"/>
        <end position="660"/>
    </location>
</feature>
<dbReference type="OrthoDB" id="552194at2759"/>
<keyword evidence="12" id="KW-1185">Reference proteome</keyword>
<name>B3MA76_DROAN</name>
<keyword evidence="3" id="KW-0158">Chromosome</keyword>
<feature type="compositionally biased region" description="Low complexity" evidence="9">
    <location>
        <begin position="592"/>
        <end position="611"/>
    </location>
</feature>
<evidence type="ECO:0000256" key="2">
    <source>
        <dbReference type="ARBA" id="ARBA00004286"/>
    </source>
</evidence>
<dbReference type="FunCoup" id="B3MA76">
    <property type="interactions" value="60"/>
</dbReference>
<dbReference type="InterPro" id="IPR000253">
    <property type="entry name" value="FHA_dom"/>
</dbReference>
<feature type="domain" description="FHA" evidence="10">
    <location>
        <begin position="20"/>
        <end position="67"/>
    </location>
</feature>
<dbReference type="InterPro" id="IPR008984">
    <property type="entry name" value="SMAD_FHA_dom_sf"/>
</dbReference>
<protein>
    <recommendedName>
        <fullName evidence="10">FHA domain-containing protein</fullName>
    </recommendedName>
</protein>
<feature type="compositionally biased region" description="Basic and acidic residues" evidence="9">
    <location>
        <begin position="476"/>
        <end position="492"/>
    </location>
</feature>
<evidence type="ECO:0000256" key="5">
    <source>
        <dbReference type="ARBA" id="ARBA00023204"/>
    </source>
</evidence>
<dbReference type="EMBL" id="CH902618">
    <property type="protein sequence ID" value="EDV39090.2"/>
    <property type="molecule type" value="Genomic_DNA"/>
</dbReference>
<dbReference type="GO" id="GO:0000723">
    <property type="term" value="P:telomere maintenance"/>
    <property type="evidence" value="ECO:0007669"/>
    <property type="project" value="EnsemblMetazoa"/>
</dbReference>